<dbReference type="AlphaFoldDB" id="A0A9W9DT30"/>
<dbReference type="Proteomes" id="UP001150238">
    <property type="component" value="Unassembled WGS sequence"/>
</dbReference>
<organism evidence="2 3">
    <name type="scientific">Lentinula lateritia</name>
    <dbReference type="NCBI Taxonomy" id="40482"/>
    <lineage>
        <taxon>Eukaryota</taxon>
        <taxon>Fungi</taxon>
        <taxon>Dikarya</taxon>
        <taxon>Basidiomycota</taxon>
        <taxon>Agaricomycotina</taxon>
        <taxon>Agaricomycetes</taxon>
        <taxon>Agaricomycetidae</taxon>
        <taxon>Agaricales</taxon>
        <taxon>Marasmiineae</taxon>
        <taxon>Omphalotaceae</taxon>
        <taxon>Lentinula</taxon>
    </lineage>
</organism>
<proteinExistence type="predicted"/>
<evidence type="ECO:0000256" key="1">
    <source>
        <dbReference type="SAM" id="MobiDB-lite"/>
    </source>
</evidence>
<protein>
    <submittedName>
        <fullName evidence="2">Uncharacterized protein</fullName>
    </submittedName>
</protein>
<gene>
    <name evidence="2" type="ORF">C8J55DRAFT_37582</name>
</gene>
<evidence type="ECO:0000313" key="2">
    <source>
        <dbReference type="EMBL" id="KAJ4484171.1"/>
    </source>
</evidence>
<dbReference type="EMBL" id="JANVFS010000012">
    <property type="protein sequence ID" value="KAJ4484171.1"/>
    <property type="molecule type" value="Genomic_DNA"/>
</dbReference>
<comment type="caution">
    <text evidence="2">The sequence shown here is derived from an EMBL/GenBank/DDBJ whole genome shotgun (WGS) entry which is preliminary data.</text>
</comment>
<reference evidence="2" key="1">
    <citation type="submission" date="2022-08" db="EMBL/GenBank/DDBJ databases">
        <authorList>
            <consortium name="DOE Joint Genome Institute"/>
            <person name="Min B."/>
            <person name="Riley R."/>
            <person name="Sierra-Patev S."/>
            <person name="Naranjo-Ortiz M."/>
            <person name="Looney B."/>
            <person name="Konkel Z."/>
            <person name="Slot J.C."/>
            <person name="Sakamoto Y."/>
            <person name="Steenwyk J.L."/>
            <person name="Rokas A."/>
            <person name="Carro J."/>
            <person name="Camarero S."/>
            <person name="Ferreira P."/>
            <person name="Molpeceres G."/>
            <person name="Ruiz-Duenas F.J."/>
            <person name="Serrano A."/>
            <person name="Henrissat B."/>
            <person name="Drula E."/>
            <person name="Hughes K.W."/>
            <person name="Mata J.L."/>
            <person name="Ishikawa N.K."/>
            <person name="Vargas-Isla R."/>
            <person name="Ushijima S."/>
            <person name="Smith C.A."/>
            <person name="Ahrendt S."/>
            <person name="Andreopoulos W."/>
            <person name="He G."/>
            <person name="Labutti K."/>
            <person name="Lipzen A."/>
            <person name="Ng V."/>
            <person name="Sandor L."/>
            <person name="Barry K."/>
            <person name="Martinez A.T."/>
            <person name="Xiao Y."/>
            <person name="Gibbons J.G."/>
            <person name="Terashima K."/>
            <person name="Hibbett D.S."/>
            <person name="Grigoriev I.V."/>
        </authorList>
    </citation>
    <scope>NUCLEOTIDE SEQUENCE</scope>
    <source>
        <strain evidence="2">Sp2 HRB7682 ss15</strain>
    </source>
</reference>
<feature type="compositionally biased region" description="Polar residues" evidence="1">
    <location>
        <begin position="81"/>
        <end position="90"/>
    </location>
</feature>
<reference evidence="2" key="2">
    <citation type="journal article" date="2023" name="Proc. Natl. Acad. Sci. U.S.A.">
        <title>A global phylogenomic analysis of the shiitake genus Lentinula.</title>
        <authorList>
            <person name="Sierra-Patev S."/>
            <person name="Min B."/>
            <person name="Naranjo-Ortiz M."/>
            <person name="Looney B."/>
            <person name="Konkel Z."/>
            <person name="Slot J.C."/>
            <person name="Sakamoto Y."/>
            <person name="Steenwyk J.L."/>
            <person name="Rokas A."/>
            <person name="Carro J."/>
            <person name="Camarero S."/>
            <person name="Ferreira P."/>
            <person name="Molpeceres G."/>
            <person name="Ruiz-Duenas F.J."/>
            <person name="Serrano A."/>
            <person name="Henrissat B."/>
            <person name="Drula E."/>
            <person name="Hughes K.W."/>
            <person name="Mata J.L."/>
            <person name="Ishikawa N.K."/>
            <person name="Vargas-Isla R."/>
            <person name="Ushijima S."/>
            <person name="Smith C.A."/>
            <person name="Donoghue J."/>
            <person name="Ahrendt S."/>
            <person name="Andreopoulos W."/>
            <person name="He G."/>
            <person name="LaButti K."/>
            <person name="Lipzen A."/>
            <person name="Ng V."/>
            <person name="Riley R."/>
            <person name="Sandor L."/>
            <person name="Barry K."/>
            <person name="Martinez A.T."/>
            <person name="Xiao Y."/>
            <person name="Gibbons J.G."/>
            <person name="Terashima K."/>
            <person name="Grigoriev I.V."/>
            <person name="Hibbett D."/>
        </authorList>
    </citation>
    <scope>NUCLEOTIDE SEQUENCE</scope>
    <source>
        <strain evidence="2">Sp2 HRB7682 ss15</strain>
    </source>
</reference>
<accession>A0A9W9DT30</accession>
<name>A0A9W9DT30_9AGAR</name>
<feature type="region of interest" description="Disordered" evidence="1">
    <location>
        <begin position="80"/>
        <end position="110"/>
    </location>
</feature>
<evidence type="ECO:0000313" key="3">
    <source>
        <dbReference type="Proteomes" id="UP001150238"/>
    </source>
</evidence>
<sequence>MFIPSFTRLRTSYCLALPQSTKHLFRSMRLIVTMYIALLGLFAAVAVHAAPFKASNNNNLVNVRRSGEIITLLESRAEQSLGAQAQTQQSPDDHSKPGVPNTGKVKKQVHWAPDVPKYKNRQTVIVTFTGEAAGLDPEGKPLTPSNANAAKAVHEPQTLDVPPQVETRLNEWTTNIFKRKMHIVYNNKYMLEDPKAGFSFTCQFSGKGKNIEFPVKLPPVPHSPATAATAAHDSD</sequence>